<name>A0AAU9L398_9STRA</name>
<reference evidence="17" key="1">
    <citation type="submission" date="2021-11" db="EMBL/GenBank/DDBJ databases">
        <authorList>
            <person name="Islam A."/>
            <person name="Islam S."/>
            <person name="Flora M.S."/>
            <person name="Rahman M."/>
            <person name="Ziaur R.M."/>
            <person name="Epstein J.H."/>
            <person name="Hassan M."/>
            <person name="Klassen M."/>
            <person name="Woodard K."/>
            <person name="Webb A."/>
            <person name="Webby R.J."/>
            <person name="El Zowalaty M.E."/>
        </authorList>
    </citation>
    <scope>NUCLEOTIDE SEQUENCE</scope>
    <source>
        <strain evidence="17">Pbs3</strain>
    </source>
</reference>
<keyword evidence="7" id="KW-0732">Signal</keyword>
<dbReference type="GO" id="GO:0034417">
    <property type="term" value="F:bisphosphoglycerate 3-phosphatase activity"/>
    <property type="evidence" value="ECO:0007669"/>
    <property type="project" value="UniProtKB-EC"/>
</dbReference>
<dbReference type="GO" id="GO:0052745">
    <property type="term" value="F:inositol phosphate phosphatase activity"/>
    <property type="evidence" value="ECO:0007669"/>
    <property type="project" value="TreeGrafter"/>
</dbReference>
<evidence type="ECO:0000256" key="3">
    <source>
        <dbReference type="ARBA" id="ARBA00012976"/>
    </source>
</evidence>
<comment type="catalytic activity">
    <reaction evidence="13">
        <text>1D-myo-inositol 1,2,4,5,6-pentakisphosphate + H2O = 1D-myo-inositol 1,2,5,6-tetrakisphosphate + phosphate</text>
        <dbReference type="Rhea" id="RHEA:77115"/>
        <dbReference type="ChEBI" id="CHEBI:15377"/>
        <dbReference type="ChEBI" id="CHEBI:43474"/>
        <dbReference type="ChEBI" id="CHEBI:57798"/>
        <dbReference type="ChEBI" id="CHEBI:195535"/>
        <dbReference type="EC" id="3.1.3.62"/>
    </reaction>
    <physiologicalReaction direction="left-to-right" evidence="13">
        <dbReference type="Rhea" id="RHEA:77116"/>
    </physiologicalReaction>
</comment>
<feature type="disulfide bond" evidence="16">
    <location>
        <begin position="402"/>
        <end position="407"/>
    </location>
</feature>
<comment type="catalytic activity">
    <reaction evidence="12">
        <text>1D-myo-inositol 1,2,5,6-tetrakisphosphate + H2O = 1D-myo-inositol 1,2,6-trisphosphate + phosphate</text>
        <dbReference type="Rhea" id="RHEA:77119"/>
        <dbReference type="ChEBI" id="CHEBI:15377"/>
        <dbReference type="ChEBI" id="CHEBI:43474"/>
        <dbReference type="ChEBI" id="CHEBI:195535"/>
        <dbReference type="ChEBI" id="CHEBI:195537"/>
        <dbReference type="EC" id="3.1.3.62"/>
    </reaction>
    <physiologicalReaction direction="left-to-right" evidence="12">
        <dbReference type="Rhea" id="RHEA:77120"/>
    </physiologicalReaction>
</comment>
<keyword evidence="8" id="KW-0378">Hydrolase</keyword>
<evidence type="ECO:0000256" key="14">
    <source>
        <dbReference type="ARBA" id="ARBA00043691"/>
    </source>
</evidence>
<dbReference type="InterPro" id="IPR000560">
    <property type="entry name" value="His_Pase_clade-2"/>
</dbReference>
<evidence type="ECO:0000313" key="18">
    <source>
        <dbReference type="Proteomes" id="UP001160483"/>
    </source>
</evidence>
<protein>
    <recommendedName>
        <fullName evidence="5">Multiple inositol polyphosphate phosphatase 1</fullName>
        <ecNumber evidence="4">3.1.3.62</ecNumber>
        <ecNumber evidence="3">3.1.3.80</ecNumber>
    </recommendedName>
    <alternativeName>
        <fullName evidence="11">2,3-bisphosphoglycerate 3-phosphatase</fullName>
    </alternativeName>
</protein>
<gene>
    <name evidence="17" type="ORF">PBS003_LOCUS2386</name>
</gene>
<evidence type="ECO:0000256" key="8">
    <source>
        <dbReference type="ARBA" id="ARBA00022801"/>
    </source>
</evidence>
<evidence type="ECO:0000256" key="12">
    <source>
        <dbReference type="ARBA" id="ARBA00043668"/>
    </source>
</evidence>
<comment type="similarity">
    <text evidence="2">Belongs to the histidine acid phosphatase family. MINPP1 subfamily.</text>
</comment>
<evidence type="ECO:0000256" key="9">
    <source>
        <dbReference type="ARBA" id="ARBA00023136"/>
    </source>
</evidence>
<dbReference type="CDD" id="cd07061">
    <property type="entry name" value="HP_HAP_like"/>
    <property type="match status" value="1"/>
</dbReference>
<evidence type="ECO:0000313" key="17">
    <source>
        <dbReference type="EMBL" id="CAH0475573.1"/>
    </source>
</evidence>
<dbReference type="InterPro" id="IPR016274">
    <property type="entry name" value="Histidine_acid_Pase_euk"/>
</dbReference>
<dbReference type="InterPro" id="IPR029033">
    <property type="entry name" value="His_PPase_superfam"/>
</dbReference>
<evidence type="ECO:0000256" key="2">
    <source>
        <dbReference type="ARBA" id="ARBA00008422"/>
    </source>
</evidence>
<dbReference type="PANTHER" id="PTHR20963">
    <property type="entry name" value="MULTIPLE INOSITOL POLYPHOSPHATE PHOSPHATASE-RELATED"/>
    <property type="match status" value="1"/>
</dbReference>
<evidence type="ECO:0000256" key="7">
    <source>
        <dbReference type="ARBA" id="ARBA00022729"/>
    </source>
</evidence>
<proteinExistence type="inferred from homology"/>
<dbReference type="EC" id="3.1.3.80" evidence="3"/>
<evidence type="ECO:0000256" key="6">
    <source>
        <dbReference type="ARBA" id="ARBA00022475"/>
    </source>
</evidence>
<dbReference type="Pfam" id="PF00328">
    <property type="entry name" value="His_Phos_2"/>
    <property type="match status" value="1"/>
</dbReference>
<dbReference type="EMBL" id="CAKKTJ010000128">
    <property type="protein sequence ID" value="CAH0475573.1"/>
    <property type="molecule type" value="Genomic_DNA"/>
</dbReference>
<sequence length="438" mass="50957">MNISRDSRASQLFQFEHVFGTKTKYWDQREGVDRMNNGLDLSRFDDTSNWDPLRQELKLIQTQIVARHGTRYPTSENINEIEDLLSRLKPFEKALPKWMQNFTLPYNLSVENELADAGQREIREFGARSLFRSGHDQAQTYSKEKYRLVHTCVTRTRDSAIAFASAYFANAKAVRYIKYPRNKDLLLRFFDQCARYQHEIKHNQTAQEQFYMFHTTSVMAKNVQWLKQSLGLTNEKIALTTEDAISVQTACAFDIALYHNKHHWCTLLSDAFVHSLEYLDDIKQFYWIGGGYKINYEMSAVLLREIFATMEAKARGDSALRGIFFFAHAETTLPLMTLLGYGDRSPLLSNATDTAITSRGFRTSILSPFAANLQFRLFETKTTHDFFVQILVNEKEIPIPGCGRVFCKLSKLEQIWHYYLKTYKLGSLSHLQHNSKFW</sequence>
<keyword evidence="6" id="KW-1003">Cell membrane</keyword>
<dbReference type="GO" id="GO:0005886">
    <property type="term" value="C:plasma membrane"/>
    <property type="evidence" value="ECO:0007669"/>
    <property type="project" value="UniProtKB-SubCell"/>
</dbReference>
<evidence type="ECO:0000256" key="13">
    <source>
        <dbReference type="ARBA" id="ARBA00043671"/>
    </source>
</evidence>
<keyword evidence="10" id="KW-0325">Glycoprotein</keyword>
<keyword evidence="9" id="KW-0472">Membrane</keyword>
<dbReference type="Gene3D" id="3.40.50.1240">
    <property type="entry name" value="Phosphoglycerate mutase-like"/>
    <property type="match status" value="1"/>
</dbReference>
<comment type="caution">
    <text evidence="17">The sequence shown here is derived from an EMBL/GenBank/DDBJ whole genome shotgun (WGS) entry which is preliminary data.</text>
</comment>
<dbReference type="SUPFAM" id="SSF53254">
    <property type="entry name" value="Phosphoglycerate mutase-like"/>
    <property type="match status" value="1"/>
</dbReference>
<evidence type="ECO:0000256" key="16">
    <source>
        <dbReference type="PIRSR" id="PIRSR000894-2"/>
    </source>
</evidence>
<evidence type="ECO:0000256" key="1">
    <source>
        <dbReference type="ARBA" id="ARBA00004236"/>
    </source>
</evidence>
<accession>A0AAU9L398</accession>
<comment type="catalytic activity">
    <reaction evidence="15">
        <text>(2R)-2,3-bisphosphoglycerate + H2O = (2R)-2-phosphoglycerate + phosphate</text>
        <dbReference type="Rhea" id="RHEA:27381"/>
        <dbReference type="ChEBI" id="CHEBI:15377"/>
        <dbReference type="ChEBI" id="CHEBI:43474"/>
        <dbReference type="ChEBI" id="CHEBI:58248"/>
        <dbReference type="ChEBI" id="CHEBI:58289"/>
        <dbReference type="EC" id="3.1.3.80"/>
    </reaction>
    <physiologicalReaction direction="left-to-right" evidence="15">
        <dbReference type="Rhea" id="RHEA:27382"/>
    </physiologicalReaction>
</comment>
<dbReference type="GO" id="GO:0003993">
    <property type="term" value="F:acid phosphatase activity"/>
    <property type="evidence" value="ECO:0007669"/>
    <property type="project" value="TreeGrafter"/>
</dbReference>
<evidence type="ECO:0000256" key="11">
    <source>
        <dbReference type="ARBA" id="ARBA00031642"/>
    </source>
</evidence>
<evidence type="ECO:0000256" key="15">
    <source>
        <dbReference type="ARBA" id="ARBA00043832"/>
    </source>
</evidence>
<evidence type="ECO:0000256" key="10">
    <source>
        <dbReference type="ARBA" id="ARBA00023180"/>
    </source>
</evidence>
<organism evidence="17 18">
    <name type="scientific">Peronospora belbahrii</name>
    <dbReference type="NCBI Taxonomy" id="622444"/>
    <lineage>
        <taxon>Eukaryota</taxon>
        <taxon>Sar</taxon>
        <taxon>Stramenopiles</taxon>
        <taxon>Oomycota</taxon>
        <taxon>Peronosporomycetes</taxon>
        <taxon>Peronosporales</taxon>
        <taxon>Peronosporaceae</taxon>
        <taxon>Peronospora</taxon>
    </lineage>
</organism>
<feature type="disulfide bond" evidence="16">
    <location>
        <begin position="251"/>
        <end position="265"/>
    </location>
</feature>
<keyword evidence="16" id="KW-1015">Disulfide bond</keyword>
<dbReference type="Proteomes" id="UP001160483">
    <property type="component" value="Unassembled WGS sequence"/>
</dbReference>
<comment type="catalytic activity">
    <reaction evidence="14">
        <text>1D-myo-inositol hexakisphosphate + H2O = 1D-myo-inositol 1,2,4,5,6-pentakisphosphate + phosphate</text>
        <dbReference type="Rhea" id="RHEA:16989"/>
        <dbReference type="ChEBI" id="CHEBI:15377"/>
        <dbReference type="ChEBI" id="CHEBI:43474"/>
        <dbReference type="ChEBI" id="CHEBI:57798"/>
        <dbReference type="ChEBI" id="CHEBI:58130"/>
        <dbReference type="EC" id="3.1.3.62"/>
    </reaction>
    <physiologicalReaction direction="left-to-right" evidence="14">
        <dbReference type="Rhea" id="RHEA:16990"/>
    </physiologicalReaction>
</comment>
<dbReference type="AlphaFoldDB" id="A0AAU9L398"/>
<dbReference type="PIRSF" id="PIRSF000894">
    <property type="entry name" value="Acid_phosphatase"/>
    <property type="match status" value="1"/>
</dbReference>
<dbReference type="PANTHER" id="PTHR20963:SF8">
    <property type="entry name" value="MULTIPLE INOSITOL POLYPHOSPHATE PHOSPHATASE 1"/>
    <property type="match status" value="1"/>
</dbReference>
<dbReference type="EC" id="3.1.3.62" evidence="4"/>
<comment type="subcellular location">
    <subcellularLocation>
        <location evidence="1">Cell membrane</location>
    </subcellularLocation>
</comment>
<evidence type="ECO:0000256" key="4">
    <source>
        <dbReference type="ARBA" id="ARBA00013040"/>
    </source>
</evidence>
<evidence type="ECO:0000256" key="5">
    <source>
        <dbReference type="ARBA" id="ARBA00018097"/>
    </source>
</evidence>